<dbReference type="AlphaFoldDB" id="A0A4Y7SM46"/>
<comment type="caution">
    <text evidence="1">The sequence shown here is derived from an EMBL/GenBank/DDBJ whole genome shotgun (WGS) entry which is preliminary data.</text>
</comment>
<accession>A0A4Y7SM46</accession>
<gene>
    <name evidence="1" type="ORF">FA13DRAFT_1716156</name>
</gene>
<dbReference type="Proteomes" id="UP000298030">
    <property type="component" value="Unassembled WGS sequence"/>
</dbReference>
<organism evidence="1 2">
    <name type="scientific">Coprinellus micaceus</name>
    <name type="common">Glistening ink-cap mushroom</name>
    <name type="synonym">Coprinus micaceus</name>
    <dbReference type="NCBI Taxonomy" id="71717"/>
    <lineage>
        <taxon>Eukaryota</taxon>
        <taxon>Fungi</taxon>
        <taxon>Dikarya</taxon>
        <taxon>Basidiomycota</taxon>
        <taxon>Agaricomycotina</taxon>
        <taxon>Agaricomycetes</taxon>
        <taxon>Agaricomycetidae</taxon>
        <taxon>Agaricales</taxon>
        <taxon>Agaricineae</taxon>
        <taxon>Psathyrellaceae</taxon>
        <taxon>Coprinellus</taxon>
    </lineage>
</organism>
<proteinExistence type="predicted"/>
<sequence length="566" mass="63755">MSDTEESRIEVEDIAADIHEALSGRLTQTRGRMSATDRVQAQLESVLERWKGGDYYEPMPFPPLVVCKPSDSGMPVEQFITLAAWKVGGYAIYRASIELKIEGQADDTQEAYNARRLKDGFSERDWDYQTQDFVPSVAAGGAFRRAVTLSTMRPVGRPTQRSTLGCLTFELDEGCLSPKYLFDEANTAPDVSDYEGFLDRNGPEKIEKVYRRDAVVILLERDKPHLILAARGLQGVDWDLDQLRSISSKPTGYYKEVLDATVRYPRFKNDSMESIEDVDLVSIVARDLLEFSLKWKDPGLWEIATPLCSLLPHELAEEASKALLTFDCPFCDIQMGVAHLTKLSKPGRTAGISTPCTRHGAIASRSHRRQQAGFRTEMFFFFCLYGSRQSVSNSPIDPRLHKVGEGSVGGERLSNLSVATPVRDSFLSPSRVDDDCLPFDEPHDINTYPAFYDPLCYPSLFPEIFTDCENLCGWLNSRLREHLSSCPFVHQPLSVTDLSLDDDQFYVLARFKSNRTGAKIHPNKLFCYSARQPYEKRDDLKIHPTLLGTSIKKLKAPLYAQTLLAK</sequence>
<evidence type="ECO:0000313" key="2">
    <source>
        <dbReference type="Proteomes" id="UP000298030"/>
    </source>
</evidence>
<name>A0A4Y7SM46_COPMI</name>
<dbReference type="EMBL" id="QPFP01000093">
    <property type="protein sequence ID" value="TEB22329.1"/>
    <property type="molecule type" value="Genomic_DNA"/>
</dbReference>
<protein>
    <submittedName>
        <fullName evidence="1">Uncharacterized protein</fullName>
    </submittedName>
</protein>
<keyword evidence="2" id="KW-1185">Reference proteome</keyword>
<evidence type="ECO:0000313" key="1">
    <source>
        <dbReference type="EMBL" id="TEB22329.1"/>
    </source>
</evidence>
<reference evidence="1 2" key="1">
    <citation type="journal article" date="2019" name="Nat. Ecol. Evol.">
        <title>Megaphylogeny resolves global patterns of mushroom evolution.</title>
        <authorList>
            <person name="Varga T."/>
            <person name="Krizsan K."/>
            <person name="Foldi C."/>
            <person name="Dima B."/>
            <person name="Sanchez-Garcia M."/>
            <person name="Sanchez-Ramirez S."/>
            <person name="Szollosi G.J."/>
            <person name="Szarkandi J.G."/>
            <person name="Papp V."/>
            <person name="Albert L."/>
            <person name="Andreopoulos W."/>
            <person name="Angelini C."/>
            <person name="Antonin V."/>
            <person name="Barry K.W."/>
            <person name="Bougher N.L."/>
            <person name="Buchanan P."/>
            <person name="Buyck B."/>
            <person name="Bense V."/>
            <person name="Catcheside P."/>
            <person name="Chovatia M."/>
            <person name="Cooper J."/>
            <person name="Damon W."/>
            <person name="Desjardin D."/>
            <person name="Finy P."/>
            <person name="Geml J."/>
            <person name="Haridas S."/>
            <person name="Hughes K."/>
            <person name="Justo A."/>
            <person name="Karasinski D."/>
            <person name="Kautmanova I."/>
            <person name="Kiss B."/>
            <person name="Kocsube S."/>
            <person name="Kotiranta H."/>
            <person name="LaButti K.M."/>
            <person name="Lechner B.E."/>
            <person name="Liimatainen K."/>
            <person name="Lipzen A."/>
            <person name="Lukacs Z."/>
            <person name="Mihaltcheva S."/>
            <person name="Morgado L.N."/>
            <person name="Niskanen T."/>
            <person name="Noordeloos M.E."/>
            <person name="Ohm R.A."/>
            <person name="Ortiz-Santana B."/>
            <person name="Ovrebo C."/>
            <person name="Racz N."/>
            <person name="Riley R."/>
            <person name="Savchenko A."/>
            <person name="Shiryaev A."/>
            <person name="Soop K."/>
            <person name="Spirin V."/>
            <person name="Szebenyi C."/>
            <person name="Tomsovsky M."/>
            <person name="Tulloss R.E."/>
            <person name="Uehling J."/>
            <person name="Grigoriev I.V."/>
            <person name="Vagvolgyi C."/>
            <person name="Papp T."/>
            <person name="Martin F.M."/>
            <person name="Miettinen O."/>
            <person name="Hibbett D.S."/>
            <person name="Nagy L.G."/>
        </authorList>
    </citation>
    <scope>NUCLEOTIDE SEQUENCE [LARGE SCALE GENOMIC DNA]</scope>
    <source>
        <strain evidence="1 2">FP101781</strain>
    </source>
</reference>